<keyword evidence="12" id="KW-0378">Hydrolase</keyword>
<keyword evidence="10" id="KW-0548">Nucleotidyltransferase</keyword>
<evidence type="ECO:0000256" key="4">
    <source>
        <dbReference type="ARBA" id="ARBA00006451"/>
    </source>
</evidence>
<comment type="catalytic activity">
    <reaction evidence="1">
        <text>GDP-alpha-D-glucose + phosphate = alpha-D-glucose 1-phosphate + GDP + H(+)</text>
        <dbReference type="Rhea" id="RHEA:30387"/>
        <dbReference type="ChEBI" id="CHEBI:15378"/>
        <dbReference type="ChEBI" id="CHEBI:43474"/>
        <dbReference type="ChEBI" id="CHEBI:58189"/>
        <dbReference type="ChEBI" id="CHEBI:58601"/>
        <dbReference type="ChEBI" id="CHEBI:62230"/>
        <dbReference type="EC" id="2.7.7.78"/>
    </reaction>
</comment>
<feature type="domain" description="GDPGP1-like C-terminal" evidence="13">
    <location>
        <begin position="233"/>
        <end position="346"/>
    </location>
</feature>
<dbReference type="EMBL" id="RCHS01003977">
    <property type="protein sequence ID" value="RMX38610.1"/>
    <property type="molecule type" value="Genomic_DNA"/>
</dbReference>
<comment type="subcellular location">
    <subcellularLocation>
        <location evidence="3">Cytoplasm</location>
    </subcellularLocation>
</comment>
<evidence type="ECO:0000256" key="2">
    <source>
        <dbReference type="ARBA" id="ARBA00003049"/>
    </source>
</evidence>
<accession>A0A3M6TB32</accession>
<dbReference type="Pfam" id="PF26216">
    <property type="entry name" value="GDPGP1_C"/>
    <property type="match status" value="2"/>
</dbReference>
<protein>
    <recommendedName>
        <fullName evidence="6">GDP-D-glucose phosphorylase 1</fullName>
        <ecNumber evidence="5">2.7.7.78</ecNumber>
    </recommendedName>
</protein>
<evidence type="ECO:0000256" key="1">
    <source>
        <dbReference type="ARBA" id="ARBA00000063"/>
    </source>
</evidence>
<feature type="domain" description="GDPGP1-like N-terminal" evidence="14">
    <location>
        <begin position="49"/>
        <end position="213"/>
    </location>
</feature>
<evidence type="ECO:0000256" key="9">
    <source>
        <dbReference type="ARBA" id="ARBA00022679"/>
    </source>
</evidence>
<dbReference type="GO" id="GO:0016787">
    <property type="term" value="F:hydrolase activity"/>
    <property type="evidence" value="ECO:0007669"/>
    <property type="project" value="UniProtKB-KW"/>
</dbReference>
<keyword evidence="7" id="KW-0963">Cytoplasm</keyword>
<dbReference type="Pfam" id="PF26217">
    <property type="entry name" value="GDPGP1_N"/>
    <property type="match status" value="2"/>
</dbReference>
<dbReference type="GO" id="GO:0005085">
    <property type="term" value="F:guanyl-nucleotide exchange factor activity"/>
    <property type="evidence" value="ECO:0007669"/>
    <property type="project" value="UniProtKB-KW"/>
</dbReference>
<evidence type="ECO:0000256" key="7">
    <source>
        <dbReference type="ARBA" id="ARBA00022490"/>
    </source>
</evidence>
<dbReference type="InterPro" id="IPR036265">
    <property type="entry name" value="HIT-like_sf"/>
</dbReference>
<name>A0A3M6TB32_POCDA</name>
<dbReference type="GO" id="GO:0000166">
    <property type="term" value="F:nucleotide binding"/>
    <property type="evidence" value="ECO:0007669"/>
    <property type="project" value="UniProtKB-KW"/>
</dbReference>
<dbReference type="AlphaFoldDB" id="A0A3M6TB32"/>
<evidence type="ECO:0000313" key="16">
    <source>
        <dbReference type="Proteomes" id="UP000275408"/>
    </source>
</evidence>
<evidence type="ECO:0000256" key="6">
    <source>
        <dbReference type="ARBA" id="ARBA00018857"/>
    </source>
</evidence>
<gene>
    <name evidence="15" type="ORF">pdam_00008385</name>
</gene>
<dbReference type="SUPFAM" id="SSF54197">
    <property type="entry name" value="HIT-like"/>
    <property type="match status" value="1"/>
</dbReference>
<evidence type="ECO:0000256" key="12">
    <source>
        <dbReference type="ARBA" id="ARBA00022801"/>
    </source>
</evidence>
<evidence type="ECO:0000256" key="3">
    <source>
        <dbReference type="ARBA" id="ARBA00004496"/>
    </source>
</evidence>
<dbReference type="PANTHER" id="PTHR20884:SF8">
    <property type="entry name" value="GDP-D-GLUCOSE PHOSPHORYLASE 1"/>
    <property type="match status" value="1"/>
</dbReference>
<evidence type="ECO:0000256" key="11">
    <source>
        <dbReference type="ARBA" id="ARBA00022741"/>
    </source>
</evidence>
<dbReference type="OrthoDB" id="417175at2759"/>
<evidence type="ECO:0000259" key="13">
    <source>
        <dbReference type="Pfam" id="PF26216"/>
    </source>
</evidence>
<comment type="similarity">
    <text evidence="4">Belongs to the GDPGP1 family.</text>
</comment>
<evidence type="ECO:0000256" key="5">
    <source>
        <dbReference type="ARBA" id="ARBA00012507"/>
    </source>
</evidence>
<keyword evidence="11" id="KW-0547">Nucleotide-binding</keyword>
<dbReference type="InterPro" id="IPR058865">
    <property type="entry name" value="GDPGP1_C"/>
</dbReference>
<keyword evidence="8" id="KW-0344">Guanine-nucleotide releasing factor</keyword>
<dbReference type="Proteomes" id="UP000275408">
    <property type="component" value="Unassembled WGS sequence"/>
</dbReference>
<keyword evidence="16" id="KW-1185">Reference proteome</keyword>
<reference evidence="15 16" key="1">
    <citation type="journal article" date="2018" name="Sci. Rep.">
        <title>Comparative analysis of the Pocillopora damicornis genome highlights role of immune system in coral evolution.</title>
        <authorList>
            <person name="Cunning R."/>
            <person name="Bay R.A."/>
            <person name="Gillette P."/>
            <person name="Baker A.C."/>
            <person name="Traylor-Knowles N."/>
        </authorList>
    </citation>
    <scope>NUCLEOTIDE SEQUENCE [LARGE SCALE GENOMIC DNA]</scope>
    <source>
        <strain evidence="15">RSMAS</strain>
        <tissue evidence="15">Whole animal</tissue>
    </source>
</reference>
<comment type="function">
    <text evidence="2">Specific and highly efficient GDP-D-glucose phosphorylase regulating the levels of GDP-D-glucose in cells.</text>
</comment>
<evidence type="ECO:0000256" key="8">
    <source>
        <dbReference type="ARBA" id="ARBA00022658"/>
    </source>
</evidence>
<evidence type="ECO:0000313" key="15">
    <source>
        <dbReference type="EMBL" id="RMX38610.1"/>
    </source>
</evidence>
<dbReference type="EC" id="2.7.7.78" evidence="5"/>
<dbReference type="InterPro" id="IPR058866">
    <property type="entry name" value="GDPGP1_N"/>
</dbReference>
<dbReference type="GO" id="GO:0005737">
    <property type="term" value="C:cytoplasm"/>
    <property type="evidence" value="ECO:0007669"/>
    <property type="project" value="UniProtKB-SubCell"/>
</dbReference>
<organism evidence="15 16">
    <name type="scientific">Pocillopora damicornis</name>
    <name type="common">Cauliflower coral</name>
    <name type="synonym">Millepora damicornis</name>
    <dbReference type="NCBI Taxonomy" id="46731"/>
    <lineage>
        <taxon>Eukaryota</taxon>
        <taxon>Metazoa</taxon>
        <taxon>Cnidaria</taxon>
        <taxon>Anthozoa</taxon>
        <taxon>Hexacorallia</taxon>
        <taxon>Scleractinia</taxon>
        <taxon>Astrocoeniina</taxon>
        <taxon>Pocilloporidae</taxon>
        <taxon>Pocillopora</taxon>
    </lineage>
</organism>
<proteinExistence type="inferred from homology"/>
<evidence type="ECO:0000259" key="14">
    <source>
        <dbReference type="Pfam" id="PF26217"/>
    </source>
</evidence>
<dbReference type="GO" id="GO:0006006">
    <property type="term" value="P:glucose metabolic process"/>
    <property type="evidence" value="ECO:0007669"/>
    <property type="project" value="TreeGrafter"/>
</dbReference>
<dbReference type="GO" id="GO:0080048">
    <property type="term" value="F:GDP-D-glucose phosphorylase activity"/>
    <property type="evidence" value="ECO:0007669"/>
    <property type="project" value="UniProtKB-EC"/>
</dbReference>
<comment type="caution">
    <text evidence="15">The sequence shown here is derived from an EMBL/GenBank/DDBJ whole genome shotgun (WGS) entry which is preliminary data.</text>
</comment>
<dbReference type="PANTHER" id="PTHR20884">
    <property type="entry name" value="GDP-D-GLUCOSE PHOSPHORYLASE 1"/>
    <property type="match status" value="1"/>
</dbReference>
<dbReference type="InterPro" id="IPR026506">
    <property type="entry name" value="GDPGP"/>
</dbReference>
<keyword evidence="9" id="KW-0808">Transferase</keyword>
<dbReference type="STRING" id="46731.A0A3M6TB32"/>
<feature type="domain" description="GDPGP1-like C-terminal" evidence="13">
    <location>
        <begin position="537"/>
        <end position="686"/>
    </location>
</feature>
<sequence>MKALQSRILFSMSTPKMILTDKKYFYTAEDFHWSKLWSGTGKEALELSKFDKELQECWDAALEAGSFAYKLHHVEGRIVPGKYGVFVQLNEMRFNKRRKPETINSISQPFNHDKFNFTKVHRKEVLFALCPEDFPRETTAEDEQHLMIINVSPMEYGHCLLIPSVWSCLPQVLTEDALLLALEISMLSNHRGFHVGFNSLCAHASVNHLHFHTWYSEHPSYLETADVSLVCGNVFEVKDYPTTAFVFELAPGTDVGLVARTIHKVSSYFIQEEVAHNLHIIRGARCRPSNQRNGITQGDRDVCSVLRVFLWPRNPVHGAKELSSYESEKRPIAVYEFAGSLAIERKPTNHLPKRSLWNTWHEQLYQRKSLSGTERRYENYCTHSGLIIVCSSEQQFSYTEKDFYWRCRNHNCDEIQNELTISKFDEELQKSWNAAVNAGYFTYKLDHTEGRIALGKYHLYIQVMFELIPKHRSAVTSDQHVLIINNSPIEYGHSLLVPSINSCLPQRTPGGFQQLVRIFIRESSTFPYLDVIPVCKDVFEVRDYATNTLVFELGPQSDVSLLARKIHQVSSYFVENEVAHTFLILRGSKCSQRTQNGEFVNGGNSHPVIRVFLWPRNPVSGSQVKSSYDADERPTAAFEFSGYVSVETRETYDLFNEELFCKYMKGATLPEEEFTRHREIIRELLNK</sequence>
<evidence type="ECO:0000256" key="10">
    <source>
        <dbReference type="ARBA" id="ARBA00022695"/>
    </source>
</evidence>
<feature type="domain" description="GDPGP1-like N-terminal" evidence="14">
    <location>
        <begin position="467"/>
        <end position="508"/>
    </location>
</feature>